<dbReference type="PANTHER" id="PTHR10720">
    <property type="entry name" value="HEME OXYGENASE"/>
    <property type="match status" value="1"/>
</dbReference>
<dbReference type="InterPro" id="IPR016053">
    <property type="entry name" value="Haem_Oase-like"/>
</dbReference>
<keyword evidence="5" id="KW-1185">Reference proteome</keyword>
<proteinExistence type="predicted"/>
<name>A0ABW5RIU6_9MICO</name>
<sequence length="221" mass="24687">MTITETATATPLATRLREETSAAHENAERADFLEALLGGNLSLNAWFGLLEQYQYIYGALEAAVAAAPENPAMVELFDLRLDRSSTIAADLHALEMAHHVTSIGPQPSTLAYVERIRSCRFDEYRILAHHYTRYLGDLSGGQVMRTLLTRHYGLTSEESTFFAFDIGALPPYKKRYRECMNALPLTRAEADRVVDEANISFTYNQQIFAELAEIYTPATAA</sequence>
<comment type="caution">
    <text evidence="4">The sequence shown here is derived from an EMBL/GenBank/DDBJ whole genome shotgun (WGS) entry which is preliminary data.</text>
</comment>
<dbReference type="PIRSF" id="PIRSF000343">
    <property type="entry name" value="Haem_Oase"/>
    <property type="match status" value="1"/>
</dbReference>
<evidence type="ECO:0000256" key="3">
    <source>
        <dbReference type="ARBA" id="ARBA00023004"/>
    </source>
</evidence>
<dbReference type="Gene3D" id="1.20.910.10">
    <property type="entry name" value="Heme oxygenase-like"/>
    <property type="match status" value="1"/>
</dbReference>
<keyword evidence="2" id="KW-0479">Metal-binding</keyword>
<keyword evidence="3" id="KW-0408">Iron</keyword>
<dbReference type="PANTHER" id="PTHR10720:SF0">
    <property type="entry name" value="HEME OXYGENASE"/>
    <property type="match status" value="1"/>
</dbReference>
<dbReference type="Pfam" id="PF01126">
    <property type="entry name" value="Heme_oxygenase"/>
    <property type="match status" value="1"/>
</dbReference>
<reference evidence="5" key="1">
    <citation type="journal article" date="2019" name="Int. J. Syst. Evol. Microbiol.">
        <title>The Global Catalogue of Microorganisms (GCM) 10K type strain sequencing project: providing services to taxonomists for standard genome sequencing and annotation.</title>
        <authorList>
            <consortium name="The Broad Institute Genomics Platform"/>
            <consortium name="The Broad Institute Genome Sequencing Center for Infectious Disease"/>
            <person name="Wu L."/>
            <person name="Ma J."/>
        </authorList>
    </citation>
    <scope>NUCLEOTIDE SEQUENCE [LARGE SCALE GENOMIC DNA]</scope>
    <source>
        <strain evidence="5">TISTR 1511</strain>
    </source>
</reference>
<dbReference type="InterPro" id="IPR016084">
    <property type="entry name" value="Haem_Oase-like_multi-hlx"/>
</dbReference>
<dbReference type="PRINTS" id="PR00088">
    <property type="entry name" value="HAEMOXYGNASE"/>
</dbReference>
<dbReference type="RefSeq" id="WP_066056217.1">
    <property type="nucleotide sequence ID" value="NZ_JBHUNF010000003.1"/>
</dbReference>
<dbReference type="CDD" id="cd19165">
    <property type="entry name" value="HemeO"/>
    <property type="match status" value="1"/>
</dbReference>
<evidence type="ECO:0000313" key="5">
    <source>
        <dbReference type="Proteomes" id="UP001597453"/>
    </source>
</evidence>
<dbReference type="EMBL" id="JBHUNF010000003">
    <property type="protein sequence ID" value="MFD2674843.1"/>
    <property type="molecule type" value="Genomic_DNA"/>
</dbReference>
<evidence type="ECO:0000313" key="4">
    <source>
        <dbReference type="EMBL" id="MFD2674843.1"/>
    </source>
</evidence>
<evidence type="ECO:0000256" key="2">
    <source>
        <dbReference type="ARBA" id="ARBA00022723"/>
    </source>
</evidence>
<dbReference type="InterPro" id="IPR002051">
    <property type="entry name" value="Haem_Oase"/>
</dbReference>
<keyword evidence="1" id="KW-0349">Heme</keyword>
<dbReference type="SUPFAM" id="SSF48613">
    <property type="entry name" value="Heme oxygenase-like"/>
    <property type="match status" value="1"/>
</dbReference>
<protein>
    <submittedName>
        <fullName evidence="4">Heme oxygenase (Biliverdin-producing)</fullName>
    </submittedName>
</protein>
<dbReference type="Proteomes" id="UP001597453">
    <property type="component" value="Unassembled WGS sequence"/>
</dbReference>
<accession>A0ABW5RIU6</accession>
<gene>
    <name evidence="4" type="ORF">ACFSUQ_05965</name>
</gene>
<organism evidence="4 5">
    <name type="scientific">Gulosibacter bifidus</name>
    <dbReference type="NCBI Taxonomy" id="272239"/>
    <lineage>
        <taxon>Bacteria</taxon>
        <taxon>Bacillati</taxon>
        <taxon>Actinomycetota</taxon>
        <taxon>Actinomycetes</taxon>
        <taxon>Micrococcales</taxon>
        <taxon>Microbacteriaceae</taxon>
        <taxon>Gulosibacter</taxon>
    </lineage>
</organism>
<evidence type="ECO:0000256" key="1">
    <source>
        <dbReference type="ARBA" id="ARBA00022617"/>
    </source>
</evidence>